<dbReference type="Proteomes" id="UP001158045">
    <property type="component" value="Unassembled WGS sequence"/>
</dbReference>
<feature type="transmembrane region" description="Helical" evidence="1">
    <location>
        <begin position="249"/>
        <end position="273"/>
    </location>
</feature>
<keyword evidence="1" id="KW-1133">Transmembrane helix</keyword>
<feature type="transmembrane region" description="Helical" evidence="1">
    <location>
        <begin position="53"/>
        <end position="86"/>
    </location>
</feature>
<dbReference type="PANTHER" id="PTHR41324:SF1">
    <property type="entry name" value="DUF2232 DOMAIN-CONTAINING PROTEIN"/>
    <property type="match status" value="1"/>
</dbReference>
<evidence type="ECO:0000313" key="2">
    <source>
        <dbReference type="EMBL" id="MDH8679214.1"/>
    </source>
</evidence>
<gene>
    <name evidence="2" type="ORF">QE109_13740</name>
</gene>
<dbReference type="EMBL" id="JARYZI010000010">
    <property type="protein sequence ID" value="MDH8679214.1"/>
    <property type="molecule type" value="Genomic_DNA"/>
</dbReference>
<name>A0ABT6NFL0_9FIRM</name>
<feature type="transmembrane region" description="Helical" evidence="1">
    <location>
        <begin position="177"/>
        <end position="197"/>
    </location>
</feature>
<sequence>MNKTRQITEAGLFAALLTVLIIGTFYIPVIGSVTALFLPVPIIVLTMKNKPLYVLMAAIASIIISGLVVTFISSISLGGIALVVGLPMGLSMKKKNSNLTTLLVGSLGAAASFIAIFTVMEWLTGITLLGMVEESFKISLDLQAGLNSAADGLGMSTAGSIEEVQKMFDQMLYLMKLIMPALVLIMSFFYGAVNQAFSVQVMKRMKIDHVALGQFDEFKYPKHLAYGGMGMMVLAYLIGYLGYADSELIIANFTYLFLMVFAVQGMSLIYYYMKKRSGKALGIAVIVILLLLGFMQYISFLGFFDVMIDLRKIDKKPKAQ</sequence>
<feature type="transmembrane region" description="Helical" evidence="1">
    <location>
        <begin position="12"/>
        <end position="38"/>
    </location>
</feature>
<feature type="transmembrane region" description="Helical" evidence="1">
    <location>
        <begin position="98"/>
        <end position="120"/>
    </location>
</feature>
<accession>A0ABT6NFL0</accession>
<keyword evidence="3" id="KW-1185">Reference proteome</keyword>
<dbReference type="InterPro" id="IPR018710">
    <property type="entry name" value="DUF2232"/>
</dbReference>
<protein>
    <submittedName>
        <fullName evidence="2">DUF2232 domain-containing protein</fullName>
    </submittedName>
</protein>
<proteinExistence type="predicted"/>
<evidence type="ECO:0000313" key="3">
    <source>
        <dbReference type="Proteomes" id="UP001158045"/>
    </source>
</evidence>
<dbReference type="PANTHER" id="PTHR41324">
    <property type="entry name" value="MEMBRANE PROTEIN-RELATED"/>
    <property type="match status" value="1"/>
</dbReference>
<dbReference type="Pfam" id="PF09991">
    <property type="entry name" value="DUF2232"/>
    <property type="match status" value="1"/>
</dbReference>
<feature type="transmembrane region" description="Helical" evidence="1">
    <location>
        <begin position="280"/>
        <end position="304"/>
    </location>
</feature>
<organism evidence="2 3">
    <name type="scientific">Fusibacter bizertensis</name>
    <dbReference type="NCBI Taxonomy" id="1488331"/>
    <lineage>
        <taxon>Bacteria</taxon>
        <taxon>Bacillati</taxon>
        <taxon>Bacillota</taxon>
        <taxon>Clostridia</taxon>
        <taxon>Eubacteriales</taxon>
        <taxon>Eubacteriales Family XII. Incertae Sedis</taxon>
        <taxon>Fusibacter</taxon>
    </lineage>
</organism>
<comment type="caution">
    <text evidence="2">The sequence shown here is derived from an EMBL/GenBank/DDBJ whole genome shotgun (WGS) entry which is preliminary data.</text>
</comment>
<keyword evidence="1" id="KW-0812">Transmembrane</keyword>
<dbReference type="RefSeq" id="WP_281095108.1">
    <property type="nucleotide sequence ID" value="NZ_JARYZI010000010.1"/>
</dbReference>
<evidence type="ECO:0000256" key="1">
    <source>
        <dbReference type="SAM" id="Phobius"/>
    </source>
</evidence>
<feature type="transmembrane region" description="Helical" evidence="1">
    <location>
        <begin position="224"/>
        <end position="243"/>
    </location>
</feature>
<keyword evidence="1" id="KW-0472">Membrane</keyword>
<reference evidence="2 3" key="1">
    <citation type="submission" date="2023-04" db="EMBL/GenBank/DDBJ databases">
        <title>Fusibacter bizertensis strain WBS, isolated from littoral bottom sediments of the Arctic seas - biochemical and genomic analysis.</title>
        <authorList>
            <person name="Brioukhanov A.L."/>
        </authorList>
    </citation>
    <scope>NUCLEOTIDE SEQUENCE [LARGE SCALE GENOMIC DNA]</scope>
    <source>
        <strain evidence="2 3">WBS</strain>
    </source>
</reference>